<dbReference type="PROSITE" id="PS51918">
    <property type="entry name" value="RADICAL_SAM"/>
    <property type="match status" value="1"/>
</dbReference>
<comment type="caution">
    <text evidence="15">The sequence shown here is derived from an EMBL/GenBank/DDBJ whole genome shotgun (WGS) entry which is preliminary data.</text>
</comment>
<dbReference type="GO" id="GO:0046872">
    <property type="term" value="F:metal ion binding"/>
    <property type="evidence" value="ECO:0007669"/>
    <property type="project" value="UniProtKB-KW"/>
</dbReference>
<feature type="domain" description="Radical SAM core" evidence="14">
    <location>
        <begin position="139"/>
        <end position="382"/>
    </location>
</feature>
<dbReference type="GO" id="GO:0005737">
    <property type="term" value="C:cytoplasm"/>
    <property type="evidence" value="ECO:0007669"/>
    <property type="project" value="UniProtKB-SubCell"/>
</dbReference>
<name>A0A087E1J3_9BIFI</name>
<evidence type="ECO:0000256" key="13">
    <source>
        <dbReference type="SAM" id="MobiDB-lite"/>
    </source>
</evidence>
<comment type="caution">
    <text evidence="12">Lacks conserved residue(s) required for the propagation of feature annotation.</text>
</comment>
<dbReference type="EMBL" id="JGZT01000008">
    <property type="protein sequence ID" value="KFJ01644.1"/>
    <property type="molecule type" value="Genomic_DNA"/>
</dbReference>
<feature type="region of interest" description="Disordered" evidence="13">
    <location>
        <begin position="1"/>
        <end position="26"/>
    </location>
</feature>
<comment type="catalytic activity">
    <reaction evidence="12">
        <text>adenosine(37) in tRNA + 2 reduced [2Fe-2S]-[ferredoxin] + 2 S-adenosyl-L-methionine = 2-methyladenosine(37) in tRNA + 5'-deoxyadenosine + L-methionine + 2 oxidized [2Fe-2S]-[ferredoxin] + S-adenosyl-L-homocysteine</text>
        <dbReference type="Rhea" id="RHEA:43332"/>
        <dbReference type="Rhea" id="RHEA-COMP:10000"/>
        <dbReference type="Rhea" id="RHEA-COMP:10001"/>
        <dbReference type="Rhea" id="RHEA-COMP:10162"/>
        <dbReference type="Rhea" id="RHEA-COMP:10485"/>
        <dbReference type="ChEBI" id="CHEBI:17319"/>
        <dbReference type="ChEBI" id="CHEBI:33737"/>
        <dbReference type="ChEBI" id="CHEBI:33738"/>
        <dbReference type="ChEBI" id="CHEBI:57844"/>
        <dbReference type="ChEBI" id="CHEBI:57856"/>
        <dbReference type="ChEBI" id="CHEBI:59789"/>
        <dbReference type="ChEBI" id="CHEBI:74411"/>
        <dbReference type="ChEBI" id="CHEBI:74497"/>
        <dbReference type="EC" id="2.1.1.192"/>
    </reaction>
</comment>
<dbReference type="Gene3D" id="3.20.20.70">
    <property type="entry name" value="Aldolase class I"/>
    <property type="match status" value="1"/>
</dbReference>
<dbReference type="SFLD" id="SFLDF00275">
    <property type="entry name" value="adenosine_C2_methyltransferase"/>
    <property type="match status" value="1"/>
</dbReference>
<dbReference type="HAMAP" id="MF_01849">
    <property type="entry name" value="RNA_methyltr_RlmN"/>
    <property type="match status" value="1"/>
</dbReference>
<dbReference type="GO" id="GO:0019843">
    <property type="term" value="F:rRNA binding"/>
    <property type="evidence" value="ECO:0007669"/>
    <property type="project" value="UniProtKB-UniRule"/>
</dbReference>
<protein>
    <recommendedName>
        <fullName evidence="12">Probable dual-specificity RNA methyltransferase RlmN</fullName>
        <ecNumber evidence="12">2.1.1.192</ecNumber>
    </recommendedName>
    <alternativeName>
        <fullName evidence="12">23S rRNA (adenine(2503)-C(2))-methyltransferase</fullName>
    </alternativeName>
    <alternativeName>
        <fullName evidence="12">23S rRNA m2A2503 methyltransferase</fullName>
    </alternativeName>
    <alternativeName>
        <fullName evidence="12">Ribosomal RNA large subunit methyltransferase N</fullName>
    </alternativeName>
    <alternativeName>
        <fullName evidence="12">tRNA (adenine(37)-C(2))-methyltransferase</fullName>
    </alternativeName>
    <alternativeName>
        <fullName evidence="12">tRNA m2A37 methyltransferase</fullName>
    </alternativeName>
</protein>
<feature type="binding site" evidence="12">
    <location>
        <begin position="265"/>
        <end position="267"/>
    </location>
    <ligand>
        <name>S-adenosyl-L-methionine</name>
        <dbReference type="ChEBI" id="CHEBI:59789"/>
    </ligand>
</feature>
<feature type="binding site" evidence="12">
    <location>
        <position position="153"/>
    </location>
    <ligand>
        <name>[4Fe-4S] cluster</name>
        <dbReference type="ChEBI" id="CHEBI:49883"/>
        <note>4Fe-4S-S-AdoMet</note>
    </ligand>
</feature>
<dbReference type="Pfam" id="PF04055">
    <property type="entry name" value="Radical_SAM"/>
    <property type="match status" value="1"/>
</dbReference>
<feature type="active site" description="S-methylcysteine intermediate" evidence="12">
    <location>
        <position position="387"/>
    </location>
</feature>
<keyword evidence="2 12" id="KW-0004">4Fe-4S</keyword>
<keyword evidence="8 12" id="KW-0479">Metal-binding</keyword>
<feature type="active site" description="Proton acceptor" evidence="12">
    <location>
        <position position="133"/>
    </location>
</feature>
<evidence type="ECO:0000256" key="9">
    <source>
        <dbReference type="ARBA" id="ARBA00023004"/>
    </source>
</evidence>
<evidence type="ECO:0000256" key="5">
    <source>
        <dbReference type="ARBA" id="ARBA00022603"/>
    </source>
</evidence>
<keyword evidence="4 12" id="KW-0698">rRNA processing</keyword>
<keyword evidence="12" id="KW-0819">tRNA processing</keyword>
<reference evidence="15 16" key="1">
    <citation type="submission" date="2014-03" db="EMBL/GenBank/DDBJ databases">
        <title>Genomics of Bifidobacteria.</title>
        <authorList>
            <person name="Ventura M."/>
            <person name="Milani C."/>
            <person name="Lugli G.A."/>
        </authorList>
    </citation>
    <scope>NUCLEOTIDE SEQUENCE [LARGE SCALE GENOMIC DNA]</scope>
    <source>
        <strain evidence="15 16">LMG 21395</strain>
    </source>
</reference>
<sequence length="398" mass="43485">MATHDDGDVNSGQTPETGITPGGTTGAFRDVLAKDHARRGKPPVHLVDMSPEERVAAAKAIGMPKFRVKQLANHYFAHFDTDVESFTDFPSKLSATAQEAFFPELIHEVTHQSADEGTTIKTLWRLFDGAMIESVLMRYPSRTTLCISSQVGCGMGCPFCATGQLGLTRNMSTGEILEQVRIAAKTARDGGITGGPCRLSNVVFMGMGEPMGNYRSVISAVRQISAMPPEGFGISARNITVSTVGVVPGIRKLAQEGLPVRLAVSLHAPSDELRDELVPMNRRFNTTQVLDAAHDYYLATKRRVSIEYALMRGINDQAEHARLLAKRLNHYGDDWAHVNPIPLNPIEGSKWTASKPEDERQFLDILHRAGITATLRDTRGQDIDGACGQLSAKYRKTA</sequence>
<dbReference type="Proteomes" id="UP000029003">
    <property type="component" value="Unassembled WGS sequence"/>
</dbReference>
<dbReference type="SFLD" id="SFLDG01062">
    <property type="entry name" value="methyltransferase_(Class_A)"/>
    <property type="match status" value="1"/>
</dbReference>
<proteinExistence type="inferred from homology"/>
<dbReference type="InterPro" id="IPR040072">
    <property type="entry name" value="Methyltransferase_A"/>
</dbReference>
<dbReference type="OrthoDB" id="9793973at2"/>
<comment type="function">
    <text evidence="12">Specifically methylates position 2 of adenine 2503 in 23S rRNA and position 2 of adenine 37 in tRNAs.</text>
</comment>
<evidence type="ECO:0000256" key="10">
    <source>
        <dbReference type="ARBA" id="ARBA00023014"/>
    </source>
</evidence>
<comment type="subcellular location">
    <subcellularLocation>
        <location evidence="1 12">Cytoplasm</location>
    </subcellularLocation>
</comment>
<dbReference type="PIRSF" id="PIRSF006004">
    <property type="entry name" value="CHP00048"/>
    <property type="match status" value="1"/>
</dbReference>
<dbReference type="SMART" id="SM00729">
    <property type="entry name" value="Elp3"/>
    <property type="match status" value="1"/>
</dbReference>
<dbReference type="InterPro" id="IPR013785">
    <property type="entry name" value="Aldolase_TIM"/>
</dbReference>
<feature type="binding site" evidence="12">
    <location>
        <position position="157"/>
    </location>
    <ligand>
        <name>[4Fe-4S] cluster</name>
        <dbReference type="ChEBI" id="CHEBI:49883"/>
        <note>4Fe-4S-S-AdoMet</note>
    </ligand>
</feature>
<dbReference type="FunFam" id="3.20.20.70:FF:000014">
    <property type="entry name" value="Probable dual-specificity RNA methyltransferase RlmN"/>
    <property type="match status" value="1"/>
</dbReference>
<gene>
    <name evidence="12" type="primary">rlmN</name>
    <name evidence="15" type="ORF">THER5_1538</name>
</gene>
<feature type="binding site" evidence="12">
    <location>
        <position position="160"/>
    </location>
    <ligand>
        <name>[4Fe-4S] cluster</name>
        <dbReference type="ChEBI" id="CHEBI:49883"/>
        <note>4Fe-4S-S-AdoMet</note>
    </ligand>
</feature>
<dbReference type="GO" id="GO:0070475">
    <property type="term" value="P:rRNA base methylation"/>
    <property type="evidence" value="ECO:0007669"/>
    <property type="project" value="UniProtKB-UniRule"/>
</dbReference>
<evidence type="ECO:0000259" key="14">
    <source>
        <dbReference type="PROSITE" id="PS51918"/>
    </source>
</evidence>
<evidence type="ECO:0000256" key="1">
    <source>
        <dbReference type="ARBA" id="ARBA00004496"/>
    </source>
</evidence>
<evidence type="ECO:0000256" key="7">
    <source>
        <dbReference type="ARBA" id="ARBA00022691"/>
    </source>
</evidence>
<dbReference type="GO" id="GO:0000049">
    <property type="term" value="F:tRNA binding"/>
    <property type="evidence" value="ECO:0007669"/>
    <property type="project" value="UniProtKB-UniRule"/>
</dbReference>
<dbReference type="RefSeq" id="WP_029576764.1">
    <property type="nucleotide sequence ID" value="NZ_JGZT01000008.1"/>
</dbReference>
<evidence type="ECO:0000256" key="11">
    <source>
        <dbReference type="ARBA" id="ARBA00023157"/>
    </source>
</evidence>
<keyword evidence="11 12" id="KW-1015">Disulfide bond</keyword>
<comment type="similarity">
    <text evidence="12">Belongs to the radical SAM superfamily. RlmN family.</text>
</comment>
<keyword evidence="3 12" id="KW-0963">Cytoplasm</keyword>
<feature type="binding site" evidence="12">
    <location>
        <position position="344"/>
    </location>
    <ligand>
        <name>S-adenosyl-L-methionine</name>
        <dbReference type="ChEBI" id="CHEBI:59789"/>
    </ligand>
</feature>
<dbReference type="InterPro" id="IPR027492">
    <property type="entry name" value="RNA_MTrfase_RlmN"/>
</dbReference>
<dbReference type="EC" id="2.1.1.192" evidence="12"/>
<dbReference type="Gene3D" id="1.10.150.530">
    <property type="match status" value="1"/>
</dbReference>
<dbReference type="InterPro" id="IPR058240">
    <property type="entry name" value="rSAM_sf"/>
</dbReference>
<dbReference type="CDD" id="cd01335">
    <property type="entry name" value="Radical_SAM"/>
    <property type="match status" value="1"/>
</dbReference>
<feature type="binding site" evidence="12">
    <location>
        <begin position="208"/>
        <end position="209"/>
    </location>
    <ligand>
        <name>S-adenosyl-L-methionine</name>
        <dbReference type="ChEBI" id="CHEBI:59789"/>
    </ligand>
</feature>
<evidence type="ECO:0000256" key="2">
    <source>
        <dbReference type="ARBA" id="ARBA00022485"/>
    </source>
</evidence>
<evidence type="ECO:0000256" key="3">
    <source>
        <dbReference type="ARBA" id="ARBA00022490"/>
    </source>
</evidence>
<dbReference type="PANTHER" id="PTHR30544:SF5">
    <property type="entry name" value="RADICAL SAM CORE DOMAIN-CONTAINING PROTEIN"/>
    <property type="match status" value="1"/>
</dbReference>
<keyword evidence="7 12" id="KW-0949">S-adenosyl-L-methionine</keyword>
<dbReference type="AlphaFoldDB" id="A0A087E1J3"/>
<keyword evidence="5 12" id="KW-0489">Methyltransferase</keyword>
<evidence type="ECO:0000256" key="4">
    <source>
        <dbReference type="ARBA" id="ARBA00022552"/>
    </source>
</evidence>
<dbReference type="InterPro" id="IPR006638">
    <property type="entry name" value="Elp3/MiaA/NifB-like_rSAM"/>
</dbReference>
<dbReference type="GO" id="GO:0070040">
    <property type="term" value="F:rRNA (adenine(2503)-C2-)-methyltransferase activity"/>
    <property type="evidence" value="ECO:0007669"/>
    <property type="project" value="UniProtKB-UniRule"/>
</dbReference>
<dbReference type="PANTHER" id="PTHR30544">
    <property type="entry name" value="23S RRNA METHYLTRANSFERASE"/>
    <property type="match status" value="1"/>
</dbReference>
<dbReference type="GO" id="GO:0030488">
    <property type="term" value="P:tRNA methylation"/>
    <property type="evidence" value="ECO:0007669"/>
    <property type="project" value="UniProtKB-UniRule"/>
</dbReference>
<comment type="cofactor">
    <cofactor evidence="12">
        <name>[4Fe-4S] cluster</name>
        <dbReference type="ChEBI" id="CHEBI:49883"/>
    </cofactor>
    <text evidence="12">Binds 1 [4Fe-4S] cluster. The cluster is coordinated with 3 cysteines and an exchangeable S-adenosyl-L-methionine.</text>
</comment>
<organism evidence="15 16">
    <name type="scientific">Bifidobacterium thermacidophilum subsp. thermacidophilum</name>
    <dbReference type="NCBI Taxonomy" id="79262"/>
    <lineage>
        <taxon>Bacteria</taxon>
        <taxon>Bacillati</taxon>
        <taxon>Actinomycetota</taxon>
        <taxon>Actinomycetes</taxon>
        <taxon>Bifidobacteriales</taxon>
        <taxon>Bifidobacteriaceae</taxon>
        <taxon>Bifidobacterium</taxon>
    </lineage>
</organism>
<dbReference type="InterPro" id="IPR007197">
    <property type="entry name" value="rSAM"/>
</dbReference>
<evidence type="ECO:0000256" key="6">
    <source>
        <dbReference type="ARBA" id="ARBA00022679"/>
    </source>
</evidence>
<dbReference type="SUPFAM" id="SSF102114">
    <property type="entry name" value="Radical SAM enzymes"/>
    <property type="match status" value="1"/>
</dbReference>
<dbReference type="GO" id="GO:0002935">
    <property type="term" value="F:tRNA (adenine(37)-C2)-methyltransferase activity"/>
    <property type="evidence" value="ECO:0007669"/>
    <property type="project" value="UniProtKB-UniRule"/>
</dbReference>
<feature type="binding site" evidence="12">
    <location>
        <position position="242"/>
    </location>
    <ligand>
        <name>S-adenosyl-L-methionine</name>
        <dbReference type="ChEBI" id="CHEBI:59789"/>
    </ligand>
</feature>
<evidence type="ECO:0000256" key="12">
    <source>
        <dbReference type="HAMAP-Rule" id="MF_01849"/>
    </source>
</evidence>
<evidence type="ECO:0000313" key="16">
    <source>
        <dbReference type="Proteomes" id="UP000029003"/>
    </source>
</evidence>
<evidence type="ECO:0000256" key="8">
    <source>
        <dbReference type="ARBA" id="ARBA00022723"/>
    </source>
</evidence>
<keyword evidence="6 12" id="KW-0808">Transferase</keyword>
<accession>A0A087E1J3</accession>
<dbReference type="GO" id="GO:0051539">
    <property type="term" value="F:4 iron, 4 sulfur cluster binding"/>
    <property type="evidence" value="ECO:0007669"/>
    <property type="project" value="UniProtKB-UniRule"/>
</dbReference>
<dbReference type="NCBIfam" id="TIGR00048">
    <property type="entry name" value="rRNA_mod_RlmN"/>
    <property type="match status" value="1"/>
</dbReference>
<keyword evidence="10 12" id="KW-0411">Iron-sulfur</keyword>
<comment type="catalytic activity">
    <reaction evidence="12">
        <text>adenosine(2503) in 23S rRNA + 2 reduced [2Fe-2S]-[ferredoxin] + 2 S-adenosyl-L-methionine = 2-methyladenosine(2503) in 23S rRNA + 5'-deoxyadenosine + L-methionine + 2 oxidized [2Fe-2S]-[ferredoxin] + S-adenosyl-L-homocysteine</text>
        <dbReference type="Rhea" id="RHEA:42916"/>
        <dbReference type="Rhea" id="RHEA-COMP:10000"/>
        <dbReference type="Rhea" id="RHEA-COMP:10001"/>
        <dbReference type="Rhea" id="RHEA-COMP:10152"/>
        <dbReference type="Rhea" id="RHEA-COMP:10282"/>
        <dbReference type="ChEBI" id="CHEBI:17319"/>
        <dbReference type="ChEBI" id="CHEBI:33737"/>
        <dbReference type="ChEBI" id="CHEBI:33738"/>
        <dbReference type="ChEBI" id="CHEBI:57844"/>
        <dbReference type="ChEBI" id="CHEBI:57856"/>
        <dbReference type="ChEBI" id="CHEBI:59789"/>
        <dbReference type="ChEBI" id="CHEBI:74411"/>
        <dbReference type="ChEBI" id="CHEBI:74497"/>
        <dbReference type="EC" id="2.1.1.192"/>
    </reaction>
</comment>
<dbReference type="InterPro" id="IPR004383">
    <property type="entry name" value="rRNA_lsu_MTrfase_RlmN/Cfr"/>
</dbReference>
<dbReference type="SFLD" id="SFLDS00029">
    <property type="entry name" value="Radical_SAM"/>
    <property type="match status" value="1"/>
</dbReference>
<evidence type="ECO:0000313" key="15">
    <source>
        <dbReference type="EMBL" id="KFJ01644.1"/>
    </source>
</evidence>
<keyword evidence="9 12" id="KW-0408">Iron</keyword>
<comment type="miscellaneous">
    <text evidence="12">Reaction proceeds by a ping-pong mechanism involving intermediate methylation of a conserved cysteine residue.</text>
</comment>